<feature type="region of interest" description="Disordered" evidence="1">
    <location>
        <begin position="67"/>
        <end position="101"/>
    </location>
</feature>
<protein>
    <submittedName>
        <fullName evidence="2">(Mediterranean fruit fly) hypothetical protein</fullName>
    </submittedName>
</protein>
<dbReference type="EMBL" id="CAJHJT010000001">
    <property type="protein sequence ID" value="CAD6991413.1"/>
    <property type="molecule type" value="Genomic_DNA"/>
</dbReference>
<dbReference type="Proteomes" id="UP000606786">
    <property type="component" value="Unassembled WGS sequence"/>
</dbReference>
<reference evidence="2" key="1">
    <citation type="submission" date="2020-11" db="EMBL/GenBank/DDBJ databases">
        <authorList>
            <person name="Whitehead M."/>
        </authorList>
    </citation>
    <scope>NUCLEOTIDE SEQUENCE</scope>
    <source>
        <strain evidence="2">EGII</strain>
    </source>
</reference>
<evidence type="ECO:0000313" key="3">
    <source>
        <dbReference type="Proteomes" id="UP000606786"/>
    </source>
</evidence>
<accession>A0A811U1Q1</accession>
<gene>
    <name evidence="2" type="ORF">CCAP1982_LOCUS340</name>
</gene>
<organism evidence="2 3">
    <name type="scientific">Ceratitis capitata</name>
    <name type="common">Mediterranean fruit fly</name>
    <name type="synonym">Tephritis capitata</name>
    <dbReference type="NCBI Taxonomy" id="7213"/>
    <lineage>
        <taxon>Eukaryota</taxon>
        <taxon>Metazoa</taxon>
        <taxon>Ecdysozoa</taxon>
        <taxon>Arthropoda</taxon>
        <taxon>Hexapoda</taxon>
        <taxon>Insecta</taxon>
        <taxon>Pterygota</taxon>
        <taxon>Neoptera</taxon>
        <taxon>Endopterygota</taxon>
        <taxon>Diptera</taxon>
        <taxon>Brachycera</taxon>
        <taxon>Muscomorpha</taxon>
        <taxon>Tephritoidea</taxon>
        <taxon>Tephritidae</taxon>
        <taxon>Ceratitis</taxon>
        <taxon>Ceratitis</taxon>
    </lineage>
</organism>
<evidence type="ECO:0000313" key="2">
    <source>
        <dbReference type="EMBL" id="CAD6991413.1"/>
    </source>
</evidence>
<comment type="caution">
    <text evidence="2">The sequence shown here is derived from an EMBL/GenBank/DDBJ whole genome shotgun (WGS) entry which is preliminary data.</text>
</comment>
<name>A0A811U1Q1_CERCA</name>
<dbReference type="AlphaFoldDB" id="A0A811U1Q1"/>
<sequence>MSTEICDTIVPACHIPGLLMRAEEMHPPKGKFLSKGRWWLAGGMKSRRKKRTKDTAGAERQTTIPMSRKGTCRTTDRGTKTKRPSASHSKPAAHMARSSSEDCVDGPLQGAPFIRMQRGLAGSKMRISSRREIATALLRFGWWLVAGGWRVVVTTPTSIRPTILPPSIMLSSLIAAACAKTYPRTIVALARSSRFASVQKRRSCMDGAEEINKPN</sequence>
<evidence type="ECO:0000256" key="1">
    <source>
        <dbReference type="SAM" id="MobiDB-lite"/>
    </source>
</evidence>
<keyword evidence="3" id="KW-1185">Reference proteome</keyword>
<proteinExistence type="predicted"/>